<dbReference type="Gramene" id="TVU12045">
    <property type="protein sequence ID" value="TVU12045"/>
    <property type="gene ID" value="EJB05_45666"/>
</dbReference>
<gene>
    <name evidence="2" type="ORF">EJB05_45666</name>
</gene>
<dbReference type="Pfam" id="PF03101">
    <property type="entry name" value="FAR1"/>
    <property type="match status" value="1"/>
</dbReference>
<comment type="caution">
    <text evidence="2">The sequence shown here is derived from an EMBL/GenBank/DDBJ whole genome shotgun (WGS) entry which is preliminary data.</text>
</comment>
<dbReference type="PANTHER" id="PTHR46328:SF30">
    <property type="entry name" value="OS04G0641500 PROTEIN"/>
    <property type="match status" value="1"/>
</dbReference>
<accession>A0A5J9TL74</accession>
<dbReference type="AlphaFoldDB" id="A0A5J9TL74"/>
<dbReference type="EMBL" id="RWGY01000039">
    <property type="protein sequence ID" value="TVU12045.1"/>
    <property type="molecule type" value="Genomic_DNA"/>
</dbReference>
<sequence>MGTVYSPCCDVHITPKIGMVFSSWEEGEDYYKTYALHAQFCARRGPQKLGEGGSPIWKSFVCSKQGWREMGPARVYRRNMHHSRCGCKAMIRFTAQDDGTIRVSHLVEAHTHIPDEYI</sequence>
<organism evidence="2 3">
    <name type="scientific">Eragrostis curvula</name>
    <name type="common">weeping love grass</name>
    <dbReference type="NCBI Taxonomy" id="38414"/>
    <lineage>
        <taxon>Eukaryota</taxon>
        <taxon>Viridiplantae</taxon>
        <taxon>Streptophyta</taxon>
        <taxon>Embryophyta</taxon>
        <taxon>Tracheophyta</taxon>
        <taxon>Spermatophyta</taxon>
        <taxon>Magnoliopsida</taxon>
        <taxon>Liliopsida</taxon>
        <taxon>Poales</taxon>
        <taxon>Poaceae</taxon>
        <taxon>PACMAD clade</taxon>
        <taxon>Chloridoideae</taxon>
        <taxon>Eragrostideae</taxon>
        <taxon>Eragrostidinae</taxon>
        <taxon>Eragrostis</taxon>
    </lineage>
</organism>
<keyword evidence="3" id="KW-1185">Reference proteome</keyword>
<evidence type="ECO:0000313" key="3">
    <source>
        <dbReference type="Proteomes" id="UP000324897"/>
    </source>
</evidence>
<feature type="domain" description="FAR1" evidence="1">
    <location>
        <begin position="29"/>
        <end position="112"/>
    </location>
</feature>
<dbReference type="InterPro" id="IPR004330">
    <property type="entry name" value="FAR1_DNA_bnd_dom"/>
</dbReference>
<name>A0A5J9TL74_9POAL</name>
<protein>
    <recommendedName>
        <fullName evidence="1">FAR1 domain-containing protein</fullName>
    </recommendedName>
</protein>
<evidence type="ECO:0000313" key="2">
    <source>
        <dbReference type="EMBL" id="TVU12045.1"/>
    </source>
</evidence>
<evidence type="ECO:0000259" key="1">
    <source>
        <dbReference type="Pfam" id="PF03101"/>
    </source>
</evidence>
<dbReference type="PANTHER" id="PTHR46328">
    <property type="entry name" value="FAR-RED IMPAIRED RESPONSIVE (FAR1) FAMILY PROTEIN-RELATED"/>
    <property type="match status" value="1"/>
</dbReference>
<reference evidence="2 3" key="1">
    <citation type="journal article" date="2019" name="Sci. Rep.">
        <title>A high-quality genome of Eragrostis curvula grass provides insights into Poaceae evolution and supports new strategies to enhance forage quality.</title>
        <authorList>
            <person name="Carballo J."/>
            <person name="Santos B.A.C.M."/>
            <person name="Zappacosta D."/>
            <person name="Garbus I."/>
            <person name="Selva J.P."/>
            <person name="Gallo C.A."/>
            <person name="Diaz A."/>
            <person name="Albertini E."/>
            <person name="Caccamo M."/>
            <person name="Echenique V."/>
        </authorList>
    </citation>
    <scope>NUCLEOTIDE SEQUENCE [LARGE SCALE GENOMIC DNA]</scope>
    <source>
        <strain evidence="3">cv. Victoria</strain>
        <tissue evidence="2">Leaf</tissue>
    </source>
</reference>
<dbReference type="OrthoDB" id="680064at2759"/>
<dbReference type="Proteomes" id="UP000324897">
    <property type="component" value="Chromosome 3"/>
</dbReference>
<proteinExistence type="predicted"/>